<protein>
    <submittedName>
        <fullName evidence="1">Uncharacterized protein</fullName>
    </submittedName>
</protein>
<reference evidence="1 2" key="1">
    <citation type="journal article" date="2022" name="DNA Res.">
        <title>Chromosomal-level genome assembly of the orchid tree Bauhinia variegata (Leguminosae; Cercidoideae) supports the allotetraploid origin hypothesis of Bauhinia.</title>
        <authorList>
            <person name="Zhong Y."/>
            <person name="Chen Y."/>
            <person name="Zheng D."/>
            <person name="Pang J."/>
            <person name="Liu Y."/>
            <person name="Luo S."/>
            <person name="Meng S."/>
            <person name="Qian L."/>
            <person name="Wei D."/>
            <person name="Dai S."/>
            <person name="Zhou R."/>
        </authorList>
    </citation>
    <scope>NUCLEOTIDE SEQUENCE [LARGE SCALE GENOMIC DNA]</scope>
    <source>
        <strain evidence="1">BV-YZ2020</strain>
    </source>
</reference>
<accession>A0ACB9PCK1</accession>
<gene>
    <name evidence="1" type="ORF">L6164_013206</name>
</gene>
<proteinExistence type="predicted"/>
<sequence length="1204" mass="133619">MTSEASDTLGQQYKDNMKVGSSDKIPSDSDEDYICSQTGEEFSAEFLRDRTVLRRIPVMTDVDQHQLNRLGYNFNQNHQLAHEDLTRILNVRRTDSDAKSDLSEFAPATGHVEAQNWAYPSTLNRNRCEHGGIGHLVGNFSEESYCDQVSQGSGQNAIPIYPVESPQSCLPYVSTFSDDSSAKKIKCLCSFGGTIWPRPNDGRLRYVGGETRIISLGANITWEQLMRKTYAICNQIHTIKYQLPGEDLDALISVSCDEDLLHMIEEYEELERAGGSQRLRIFLIPSSEPESPSSIDAKAIQPSDTEYQYVVAVNGMLNPSSRNSSYGQSLASQTSQYGNTSDYNSPSFCIDTSPSAFAFEAKESIPKSNLAGTPLKPDPQFYTSLLVPGKSFNQSYPISPVCFQHKEPIISDVPLFLDQPSNASNESSFPFVMDKVPCDNSLYSDNTNYIDPIAYYSNLADGHPIVNYHPNNQYVVDADLGKKPDDDDVQSHKRSHSKDSVSTAISNPIDMMPERLILTNEGSYYFDNIISYPEESSDFLSVSAGKDGSHFKLLNAPSDPQLQENDERSKSHSHSSLKKETGKLPSLKLSSSIGELALNLAEVIVSKNRVPECEIMPTSGTTENYKGILVTHQESLHCPTNDNTSSDCMWRRTKGNAEETPCDISFDIKNLQKINYQLGDCSFSPELHSSKCNISDEPFFSIESPRNLRDQPHDQELDIIASEFLFRSQNSSKDLQYAMLETENSQPPLLKLSEFQPIEAETEVESIQPIFSTNTGAASQREGDLLAKDPENYPSDKDGKPAIDKQSCVGHNFGNLLNVQSQPSDSCQGNENLEPIAIVKGQTDCISSTVQPSSKVASNIDEVAEDASTSSGTEVAESANLNSESEVVGADGRDSNENVDVATAEKEAEIYGLQIIKNADLEDLLELGSGTFGTVYHGHWRGTDVAIKRIKSSCFSGRFSEQERLTKDFWREAQILSTLHHPNVVAFYGVVADGPGGRLATVTEYMINGSLRNVLLRKEKVLDRRKRLIIAMDAAFGMEYLHLKNIVHFDLKCENLLVNLGDLERPVCKVGDFGLSRIKRNTLVSGGVRGTLPWMAPELLDGNRSKVSEKVDIFSFGITMWEILTGEEPYENMHCGEIIGGIVNNTLRPPIPKRCDAEWKKMMEDCWNADPAARPGFTEVANRLRNMLAALPKRRHNVARIRSS</sequence>
<evidence type="ECO:0000313" key="1">
    <source>
        <dbReference type="EMBL" id="KAI4346128.1"/>
    </source>
</evidence>
<dbReference type="EMBL" id="CM039430">
    <property type="protein sequence ID" value="KAI4346128.1"/>
    <property type="molecule type" value="Genomic_DNA"/>
</dbReference>
<evidence type="ECO:0000313" key="2">
    <source>
        <dbReference type="Proteomes" id="UP000828941"/>
    </source>
</evidence>
<dbReference type="Proteomes" id="UP000828941">
    <property type="component" value="Chromosome 5"/>
</dbReference>
<keyword evidence="2" id="KW-1185">Reference proteome</keyword>
<name>A0ACB9PCK1_BAUVA</name>
<comment type="caution">
    <text evidence="1">The sequence shown here is derived from an EMBL/GenBank/DDBJ whole genome shotgun (WGS) entry which is preliminary data.</text>
</comment>
<organism evidence="1 2">
    <name type="scientific">Bauhinia variegata</name>
    <name type="common">Purple orchid tree</name>
    <name type="synonym">Phanera variegata</name>
    <dbReference type="NCBI Taxonomy" id="167791"/>
    <lineage>
        <taxon>Eukaryota</taxon>
        <taxon>Viridiplantae</taxon>
        <taxon>Streptophyta</taxon>
        <taxon>Embryophyta</taxon>
        <taxon>Tracheophyta</taxon>
        <taxon>Spermatophyta</taxon>
        <taxon>Magnoliopsida</taxon>
        <taxon>eudicotyledons</taxon>
        <taxon>Gunneridae</taxon>
        <taxon>Pentapetalae</taxon>
        <taxon>rosids</taxon>
        <taxon>fabids</taxon>
        <taxon>Fabales</taxon>
        <taxon>Fabaceae</taxon>
        <taxon>Cercidoideae</taxon>
        <taxon>Cercideae</taxon>
        <taxon>Bauhiniinae</taxon>
        <taxon>Bauhinia</taxon>
    </lineage>
</organism>